<protein>
    <submittedName>
        <fullName evidence="1">Uncharacterized protein</fullName>
    </submittedName>
</protein>
<evidence type="ECO:0000313" key="2">
    <source>
        <dbReference type="Proteomes" id="UP000325002"/>
    </source>
</evidence>
<sequence>MAKTIKNISNNFHEINNKAWNSLTSIYYRDMDYDKTFVYSKILCYGNEYYKSEAIKFLLALENINYERAIQYLNNNVRR</sequence>
<name>A0A5C8ERU8_9SPIR</name>
<proteinExistence type="predicted"/>
<gene>
    <name evidence="1" type="ORF">EPJ81_01670</name>
</gene>
<dbReference type="EMBL" id="SAYD01000007">
    <property type="protein sequence ID" value="TXJ40769.1"/>
    <property type="molecule type" value="Genomic_DNA"/>
</dbReference>
<organism evidence="1 2">
    <name type="scientific">Brachyspira aalborgi</name>
    <dbReference type="NCBI Taxonomy" id="29522"/>
    <lineage>
        <taxon>Bacteria</taxon>
        <taxon>Pseudomonadati</taxon>
        <taxon>Spirochaetota</taxon>
        <taxon>Spirochaetia</taxon>
        <taxon>Brachyspirales</taxon>
        <taxon>Brachyspiraceae</taxon>
        <taxon>Brachyspira</taxon>
    </lineage>
</organism>
<evidence type="ECO:0000313" key="1">
    <source>
        <dbReference type="EMBL" id="TXJ40769.1"/>
    </source>
</evidence>
<dbReference type="AlphaFoldDB" id="A0A5C8ERU8"/>
<reference evidence="1 2" key="1">
    <citation type="journal article" date="1992" name="Lakartidningen">
        <title>[Penicillin V and not amoxicillin is the first choice preparation in acute otitis].</title>
        <authorList>
            <person name="Kamme C."/>
            <person name="Lundgren K."/>
            <person name="Prellner K."/>
        </authorList>
    </citation>
    <scope>NUCLEOTIDE SEQUENCE [LARGE SCALE GENOMIC DNA]</scope>
    <source>
        <strain evidence="1 2">PC3997IV</strain>
    </source>
</reference>
<dbReference type="Proteomes" id="UP000325002">
    <property type="component" value="Unassembled WGS sequence"/>
</dbReference>
<dbReference type="RefSeq" id="WP_147778056.1">
    <property type="nucleotide sequence ID" value="NZ_SAYD01000007.1"/>
</dbReference>
<accession>A0A5C8ERU8</accession>
<comment type="caution">
    <text evidence="1">The sequence shown here is derived from an EMBL/GenBank/DDBJ whole genome shotgun (WGS) entry which is preliminary data.</text>
</comment>